<dbReference type="InterPro" id="IPR024571">
    <property type="entry name" value="ERAP1-like_C_dom"/>
</dbReference>
<dbReference type="Proteomes" id="UP001642360">
    <property type="component" value="Unassembled WGS sequence"/>
</dbReference>
<dbReference type="Gene3D" id="1.25.50.20">
    <property type="match status" value="1"/>
</dbReference>
<reference evidence="3 4" key="1">
    <citation type="submission" date="2024-02" db="EMBL/GenBank/DDBJ databases">
        <authorList>
            <person name="Vignale AGUSTIN F."/>
            <person name="Sosa J E."/>
            <person name="Modenutti C."/>
        </authorList>
    </citation>
    <scope>NUCLEOTIDE SEQUENCE [LARGE SCALE GENOMIC DNA]</scope>
</reference>
<gene>
    <name evidence="3" type="ORF">ILEXP_LOCUS49867</name>
</gene>
<dbReference type="PANTHER" id="PTHR11533:SF274">
    <property type="entry name" value="AMINOPEPTIDASE"/>
    <property type="match status" value="1"/>
</dbReference>
<evidence type="ECO:0000313" key="4">
    <source>
        <dbReference type="Proteomes" id="UP001642360"/>
    </source>
</evidence>
<dbReference type="Pfam" id="PF11838">
    <property type="entry name" value="ERAP1_C"/>
    <property type="match status" value="1"/>
</dbReference>
<evidence type="ECO:0000256" key="1">
    <source>
        <dbReference type="ARBA" id="ARBA00010136"/>
    </source>
</evidence>
<keyword evidence="4" id="KW-1185">Reference proteome</keyword>
<dbReference type="EMBL" id="CAUOFW020007613">
    <property type="protein sequence ID" value="CAK9179920.1"/>
    <property type="molecule type" value="Genomic_DNA"/>
</dbReference>
<accession>A0ABC8UFX5</accession>
<evidence type="ECO:0000313" key="3">
    <source>
        <dbReference type="EMBL" id="CAK9179920.1"/>
    </source>
</evidence>
<comment type="similarity">
    <text evidence="1">Belongs to the peptidase M1 family.</text>
</comment>
<protein>
    <recommendedName>
        <fullName evidence="2">ERAP1-like C-terminal domain-containing protein</fullName>
    </recommendedName>
</protein>
<dbReference type="PANTHER" id="PTHR11533">
    <property type="entry name" value="PROTEASE M1 ZINC METALLOPROTEASE"/>
    <property type="match status" value="1"/>
</dbReference>
<dbReference type="InterPro" id="IPR050344">
    <property type="entry name" value="Peptidase_M1_aminopeptidases"/>
</dbReference>
<comment type="caution">
    <text evidence="3">The sequence shown here is derived from an EMBL/GenBank/DDBJ whole genome shotgun (WGS) entry which is preliminary data.</text>
</comment>
<organism evidence="3 4">
    <name type="scientific">Ilex paraguariensis</name>
    <name type="common">yerba mate</name>
    <dbReference type="NCBI Taxonomy" id="185542"/>
    <lineage>
        <taxon>Eukaryota</taxon>
        <taxon>Viridiplantae</taxon>
        <taxon>Streptophyta</taxon>
        <taxon>Embryophyta</taxon>
        <taxon>Tracheophyta</taxon>
        <taxon>Spermatophyta</taxon>
        <taxon>Magnoliopsida</taxon>
        <taxon>eudicotyledons</taxon>
        <taxon>Gunneridae</taxon>
        <taxon>Pentapetalae</taxon>
        <taxon>asterids</taxon>
        <taxon>campanulids</taxon>
        <taxon>Aquifoliales</taxon>
        <taxon>Aquifoliaceae</taxon>
        <taxon>Ilex</taxon>
    </lineage>
</organism>
<feature type="domain" description="ERAP1-like C-terminal" evidence="2">
    <location>
        <begin position="2"/>
        <end position="184"/>
    </location>
</feature>
<dbReference type="AlphaFoldDB" id="A0ABC8UFX5"/>
<proteinExistence type="inferred from homology"/>
<evidence type="ECO:0000259" key="2">
    <source>
        <dbReference type="Pfam" id="PF11838"/>
    </source>
</evidence>
<name>A0ABC8UFX5_9AQUA</name>
<sequence length="188" mass="21384">MALATFGHNETHQEAMKRFQAYLDDSSTSLLPVDSRKAAYITVMSNTSSINRSGFESLLKVYREADAVQEKTRILRCMAFGPDPDIVLEVLNFLLSDEVRDQDFIYVLFGISLEGRETAWLWLKENWDLILQKWGAGMLLAHFVRDIVTPFCSHEMADEVGAFFTSRASPAIAMNLKQSIEQVRIKAR</sequence>